<dbReference type="InterPro" id="IPR038770">
    <property type="entry name" value="Na+/solute_symporter_sf"/>
</dbReference>
<keyword evidence="3 5" id="KW-1133">Transmembrane helix</keyword>
<dbReference type="STRING" id="502025.Hoch_2207"/>
<dbReference type="KEGG" id="hoh:Hoch_2207"/>
<dbReference type="Gene3D" id="1.20.1530.20">
    <property type="match status" value="1"/>
</dbReference>
<evidence type="ECO:0000313" key="6">
    <source>
        <dbReference type="EMBL" id="ACY14752.1"/>
    </source>
</evidence>
<evidence type="ECO:0000256" key="2">
    <source>
        <dbReference type="ARBA" id="ARBA00022692"/>
    </source>
</evidence>
<evidence type="ECO:0000256" key="1">
    <source>
        <dbReference type="ARBA" id="ARBA00004141"/>
    </source>
</evidence>
<dbReference type="eggNOG" id="COG0385">
    <property type="taxonomic scope" value="Bacteria"/>
</dbReference>
<keyword evidence="2 5" id="KW-0812">Transmembrane</keyword>
<dbReference type="Proteomes" id="UP000001880">
    <property type="component" value="Chromosome"/>
</dbReference>
<dbReference type="OrthoDB" id="9806785at2"/>
<name>D0LHS3_HALO1</name>
<comment type="subcellular location">
    <subcellularLocation>
        <location evidence="1">Membrane</location>
        <topology evidence="1">Multi-pass membrane protein</topology>
    </subcellularLocation>
</comment>
<evidence type="ECO:0000313" key="7">
    <source>
        <dbReference type="Proteomes" id="UP000001880"/>
    </source>
</evidence>
<dbReference type="EMBL" id="CP001804">
    <property type="protein sequence ID" value="ACY14752.1"/>
    <property type="molecule type" value="Genomic_DNA"/>
</dbReference>
<proteinExistence type="predicted"/>
<feature type="transmembrane region" description="Helical" evidence="5">
    <location>
        <begin position="212"/>
        <end position="234"/>
    </location>
</feature>
<feature type="transmembrane region" description="Helical" evidence="5">
    <location>
        <begin position="47"/>
        <end position="70"/>
    </location>
</feature>
<feature type="transmembrane region" description="Helical" evidence="5">
    <location>
        <begin position="107"/>
        <end position="129"/>
    </location>
</feature>
<sequence>MSLDQVTLAIDDRAQIALSVIIGFAMFSVALGLTAEDFRRVAKRPGLVIYGVLLQIVGLQVLTFGLSFVLAPMPSLALGMMIVAACPGGNLSNLLTMAARGEAALSVSLTAITSLLAAITTPLGIVFWTSIHPATAELIDEIGFDRQQFLLQAVLVLGVPLLIGLLVRARFTALAIKLHRGCYRSSLAALSLFIIGAIVAHYDHLGLFLREVMPLVIVHNACALLFGYCGAWAVRARPAARRAFTFEIGIQNSGLGLVLILGHFPGLGGAALTTAGWGVWHLISGALLAWYWSRRPPAE</sequence>
<dbReference type="PANTHER" id="PTHR10361:SF28">
    <property type="entry name" value="P3 PROTEIN-RELATED"/>
    <property type="match status" value="1"/>
</dbReference>
<reference evidence="6 7" key="1">
    <citation type="journal article" date="2010" name="Stand. Genomic Sci.">
        <title>Complete genome sequence of Haliangium ochraceum type strain (SMP-2).</title>
        <authorList>
            <consortium name="US DOE Joint Genome Institute (JGI-PGF)"/>
            <person name="Ivanova N."/>
            <person name="Daum C."/>
            <person name="Lang E."/>
            <person name="Abt B."/>
            <person name="Kopitz M."/>
            <person name="Saunders E."/>
            <person name="Lapidus A."/>
            <person name="Lucas S."/>
            <person name="Glavina Del Rio T."/>
            <person name="Nolan M."/>
            <person name="Tice H."/>
            <person name="Copeland A."/>
            <person name="Cheng J.F."/>
            <person name="Chen F."/>
            <person name="Bruce D."/>
            <person name="Goodwin L."/>
            <person name="Pitluck S."/>
            <person name="Mavromatis K."/>
            <person name="Pati A."/>
            <person name="Mikhailova N."/>
            <person name="Chen A."/>
            <person name="Palaniappan K."/>
            <person name="Land M."/>
            <person name="Hauser L."/>
            <person name="Chang Y.J."/>
            <person name="Jeffries C.D."/>
            <person name="Detter J.C."/>
            <person name="Brettin T."/>
            <person name="Rohde M."/>
            <person name="Goker M."/>
            <person name="Bristow J."/>
            <person name="Markowitz V."/>
            <person name="Eisen J.A."/>
            <person name="Hugenholtz P."/>
            <person name="Kyrpides N.C."/>
            <person name="Klenk H.P."/>
        </authorList>
    </citation>
    <scope>NUCLEOTIDE SEQUENCE [LARGE SCALE GENOMIC DNA]</scope>
    <source>
        <strain evidence="7">DSM 14365 / CIP 107738 / JCM 11303 / AJ 13395 / SMP-2</strain>
    </source>
</reference>
<dbReference type="PANTHER" id="PTHR10361">
    <property type="entry name" value="SODIUM-BILE ACID COTRANSPORTER"/>
    <property type="match status" value="1"/>
</dbReference>
<dbReference type="InterPro" id="IPR004710">
    <property type="entry name" value="Bilac:Na_transpt"/>
</dbReference>
<gene>
    <name evidence="6" type="ordered locus">Hoch_2207</name>
</gene>
<dbReference type="RefSeq" id="WP_012827360.1">
    <property type="nucleotide sequence ID" value="NC_013440.1"/>
</dbReference>
<protein>
    <submittedName>
        <fullName evidence="6">Bile acid:sodium symporter</fullName>
    </submittedName>
</protein>
<keyword evidence="7" id="KW-1185">Reference proteome</keyword>
<dbReference type="HOGENOM" id="CLU_034788_0_0_7"/>
<feature type="transmembrane region" description="Helical" evidence="5">
    <location>
        <begin position="181"/>
        <end position="200"/>
    </location>
</feature>
<keyword evidence="4 5" id="KW-0472">Membrane</keyword>
<dbReference type="GO" id="GO:0016020">
    <property type="term" value="C:membrane"/>
    <property type="evidence" value="ECO:0007669"/>
    <property type="project" value="UniProtKB-SubCell"/>
</dbReference>
<evidence type="ECO:0000256" key="5">
    <source>
        <dbReference type="SAM" id="Phobius"/>
    </source>
</evidence>
<feature type="transmembrane region" description="Helical" evidence="5">
    <location>
        <begin position="16"/>
        <end position="35"/>
    </location>
</feature>
<feature type="transmembrane region" description="Helical" evidence="5">
    <location>
        <begin position="149"/>
        <end position="169"/>
    </location>
</feature>
<dbReference type="Pfam" id="PF01758">
    <property type="entry name" value="SBF"/>
    <property type="match status" value="1"/>
</dbReference>
<dbReference type="InterPro" id="IPR002657">
    <property type="entry name" value="BilAc:Na_symport/Acr3"/>
</dbReference>
<accession>D0LHS3</accession>
<evidence type="ECO:0000256" key="4">
    <source>
        <dbReference type="ARBA" id="ARBA00023136"/>
    </source>
</evidence>
<dbReference type="AlphaFoldDB" id="D0LHS3"/>
<evidence type="ECO:0000256" key="3">
    <source>
        <dbReference type="ARBA" id="ARBA00022989"/>
    </source>
</evidence>
<feature type="transmembrane region" description="Helical" evidence="5">
    <location>
        <begin position="76"/>
        <end position="95"/>
    </location>
</feature>
<organism evidence="6 7">
    <name type="scientific">Haliangium ochraceum (strain DSM 14365 / JCM 11303 / SMP-2)</name>
    <dbReference type="NCBI Taxonomy" id="502025"/>
    <lineage>
        <taxon>Bacteria</taxon>
        <taxon>Pseudomonadati</taxon>
        <taxon>Myxococcota</taxon>
        <taxon>Polyangia</taxon>
        <taxon>Haliangiales</taxon>
        <taxon>Kofleriaceae</taxon>
        <taxon>Haliangium</taxon>
    </lineage>
</organism>